<evidence type="ECO:0000313" key="12">
    <source>
        <dbReference type="EMBL" id="EFA23694.1"/>
    </source>
</evidence>
<evidence type="ECO:0000256" key="2">
    <source>
        <dbReference type="ARBA" id="ARBA00022741"/>
    </source>
</evidence>
<evidence type="ECO:0000256" key="7">
    <source>
        <dbReference type="ARBA" id="ARBA00034617"/>
    </source>
</evidence>
<keyword evidence="3 10" id="KW-0378">Hydrolase</keyword>
<evidence type="ECO:0000256" key="8">
    <source>
        <dbReference type="ARBA" id="ARBA00034808"/>
    </source>
</evidence>
<dbReference type="Pfam" id="PF00580">
    <property type="entry name" value="UvrD-helicase"/>
    <property type="match status" value="1"/>
</dbReference>
<dbReference type="Pfam" id="PF13361">
    <property type="entry name" value="UvrD_C"/>
    <property type="match status" value="2"/>
</dbReference>
<dbReference type="Gene3D" id="3.40.50.300">
    <property type="entry name" value="P-loop containing nucleotide triphosphate hydrolases"/>
    <property type="match status" value="3"/>
</dbReference>
<dbReference type="CDD" id="cd17932">
    <property type="entry name" value="DEXQc_UvrD"/>
    <property type="match status" value="1"/>
</dbReference>
<dbReference type="InterPro" id="IPR013986">
    <property type="entry name" value="DExx_box_DNA_helicase_dom_sf"/>
</dbReference>
<dbReference type="InterPro" id="IPR014017">
    <property type="entry name" value="DNA_helicase_UvrD-like_C"/>
</dbReference>
<comment type="catalytic activity">
    <reaction evidence="9">
        <text>ATP + H2O = ADP + phosphate + H(+)</text>
        <dbReference type="Rhea" id="RHEA:13065"/>
        <dbReference type="ChEBI" id="CHEBI:15377"/>
        <dbReference type="ChEBI" id="CHEBI:15378"/>
        <dbReference type="ChEBI" id="CHEBI:30616"/>
        <dbReference type="ChEBI" id="CHEBI:43474"/>
        <dbReference type="ChEBI" id="CHEBI:456216"/>
        <dbReference type="EC" id="5.6.2.4"/>
    </reaction>
</comment>
<keyword evidence="15" id="KW-1185">Reference proteome</keyword>
<dbReference type="EC" id="5.6.2.4" evidence="8"/>
<evidence type="ECO:0000256" key="9">
    <source>
        <dbReference type="ARBA" id="ARBA00048988"/>
    </source>
</evidence>
<dbReference type="Proteomes" id="UP000003656">
    <property type="component" value="Unassembled WGS sequence"/>
</dbReference>
<evidence type="ECO:0000313" key="15">
    <source>
        <dbReference type="Proteomes" id="UP000029074"/>
    </source>
</evidence>
<evidence type="ECO:0000256" key="5">
    <source>
        <dbReference type="ARBA" id="ARBA00022840"/>
    </source>
</evidence>
<keyword evidence="6" id="KW-0413">Isomerase</keyword>
<comment type="caution">
    <text evidence="12">The sequence shown here is derived from an EMBL/GenBank/DDBJ whole genome shotgun (WGS) entry which is preliminary data.</text>
</comment>
<sequence length="510" mass="56974">MAGMGEAGEAQERDPQRLLEGLDEQQRLAAQSVDGAVRIIAVAGAGKTRTITRRIAYGCASGAWDSQRVLAVTFSVKAAQEMRNRLSALNVPNSVTAATFHSAALHQLRDVWPEISDTPLPWVADNTADIVASALKRLTNDSEPDPMVVRELEAEINWCKVGLIAPDDYARVASALHRQLRGPFDAKRFAELYELYEVEKTNRGQIDFNDILLIACHVMEDYPQAARMIRHDVGWLTVDEYQDVSPLQHRLMTLWLGDNNRNVCVVGDPAQTIYSFAGASSYYLQQFANEFGPLDADIELATDYRSNPPIIRCANGVLKRAPDPKQYLRLHAVREGSARVSKTAYETDDDEAQRIASLIRRQVDRGSSPNDFAILTRINAQQPKLMKALHQQGLGTVVHSDGGWQYTSLSQRDLEHMHEEQRAKLQQVTQGAVTISTIHAAKGLEYPHVFLIGCSEGLLPYGQNNTSEAIEEERRLLYVGVTRAEDSLHLSYARRKDDSSHQTRMPSRFL</sequence>
<comment type="similarity">
    <text evidence="1">Belongs to the helicase family. UvrD subfamily.</text>
</comment>
<evidence type="ECO:0000256" key="3">
    <source>
        <dbReference type="ARBA" id="ARBA00022801"/>
    </source>
</evidence>
<evidence type="ECO:0000256" key="4">
    <source>
        <dbReference type="ARBA" id="ARBA00022806"/>
    </source>
</evidence>
<dbReference type="GO" id="GO:0043138">
    <property type="term" value="F:3'-5' DNA helicase activity"/>
    <property type="evidence" value="ECO:0007669"/>
    <property type="project" value="UniProtKB-EC"/>
</dbReference>
<dbReference type="InterPro" id="IPR027417">
    <property type="entry name" value="P-loop_NTPase"/>
</dbReference>
<dbReference type="eggNOG" id="COG0210">
    <property type="taxonomic scope" value="Bacteria"/>
</dbReference>
<dbReference type="Proteomes" id="UP000029074">
    <property type="component" value="Unassembled WGS sequence"/>
</dbReference>
<feature type="binding site" evidence="10">
    <location>
        <begin position="41"/>
        <end position="48"/>
    </location>
    <ligand>
        <name>ATP</name>
        <dbReference type="ChEBI" id="CHEBI:30616"/>
    </ligand>
</feature>
<dbReference type="GO" id="GO:0003677">
    <property type="term" value="F:DNA binding"/>
    <property type="evidence" value="ECO:0007669"/>
    <property type="project" value="InterPro"/>
</dbReference>
<dbReference type="PANTHER" id="PTHR11070">
    <property type="entry name" value="UVRD / RECB / PCRA DNA HELICASE FAMILY MEMBER"/>
    <property type="match status" value="1"/>
</dbReference>
<gene>
    <name evidence="13" type="ORF">BGLCM_0874</name>
    <name evidence="12" type="ORF">BIFGAL_02801</name>
</gene>
<keyword evidence="5 10" id="KW-0067">ATP-binding</keyword>
<dbReference type="AlphaFoldDB" id="D1NSP2"/>
<dbReference type="GO" id="GO:0005524">
    <property type="term" value="F:ATP binding"/>
    <property type="evidence" value="ECO:0007669"/>
    <property type="project" value="UniProtKB-UniRule"/>
</dbReference>
<organism evidence="12 14">
    <name type="scientific">Bifidobacterium gallicum DSM 20093 = LMG 11596</name>
    <dbReference type="NCBI Taxonomy" id="561180"/>
    <lineage>
        <taxon>Bacteria</taxon>
        <taxon>Bacillati</taxon>
        <taxon>Actinomycetota</taxon>
        <taxon>Actinomycetes</taxon>
        <taxon>Bifidobacteriales</taxon>
        <taxon>Bifidobacteriaceae</taxon>
        <taxon>Bifidobacterium</taxon>
    </lineage>
</organism>
<evidence type="ECO:0000256" key="6">
    <source>
        <dbReference type="ARBA" id="ARBA00023235"/>
    </source>
</evidence>
<dbReference type="EMBL" id="ABXB03000001">
    <property type="protein sequence ID" value="EFA23694.1"/>
    <property type="molecule type" value="Genomic_DNA"/>
</dbReference>
<dbReference type="CDD" id="cd18807">
    <property type="entry name" value="SF1_C_UvrD"/>
    <property type="match status" value="1"/>
</dbReference>
<evidence type="ECO:0000256" key="1">
    <source>
        <dbReference type="ARBA" id="ARBA00009922"/>
    </source>
</evidence>
<comment type="catalytic activity">
    <reaction evidence="7">
        <text>Couples ATP hydrolysis with the unwinding of duplex DNA by translocating in the 3'-5' direction.</text>
        <dbReference type="EC" id="5.6.2.4"/>
    </reaction>
</comment>
<evidence type="ECO:0000313" key="13">
    <source>
        <dbReference type="EMBL" id="KFI59280.1"/>
    </source>
</evidence>
<dbReference type="GO" id="GO:0016787">
    <property type="term" value="F:hydrolase activity"/>
    <property type="evidence" value="ECO:0007669"/>
    <property type="project" value="UniProtKB-UniRule"/>
</dbReference>
<dbReference type="EMBL" id="JGYW01000004">
    <property type="protein sequence ID" value="KFI59280.1"/>
    <property type="molecule type" value="Genomic_DNA"/>
</dbReference>
<dbReference type="GO" id="GO:0033202">
    <property type="term" value="C:DNA helicase complex"/>
    <property type="evidence" value="ECO:0007669"/>
    <property type="project" value="TreeGrafter"/>
</dbReference>
<keyword evidence="4 10" id="KW-0347">Helicase</keyword>
<name>D1NSP2_9BIFI</name>
<evidence type="ECO:0000259" key="11">
    <source>
        <dbReference type="PROSITE" id="PS51198"/>
    </source>
</evidence>
<reference evidence="13 15" key="2">
    <citation type="submission" date="2014-03" db="EMBL/GenBank/DDBJ databases">
        <title>Genomics of Bifidobacteria.</title>
        <authorList>
            <person name="Ventura M."/>
            <person name="Milani C."/>
            <person name="Lugli G.A."/>
        </authorList>
    </citation>
    <scope>NUCLEOTIDE SEQUENCE [LARGE SCALE GENOMIC DNA]</scope>
    <source>
        <strain evidence="13 15">LMG 11596</strain>
    </source>
</reference>
<dbReference type="GO" id="GO:0005829">
    <property type="term" value="C:cytosol"/>
    <property type="evidence" value="ECO:0007669"/>
    <property type="project" value="TreeGrafter"/>
</dbReference>
<dbReference type="PANTHER" id="PTHR11070:SF69">
    <property type="entry name" value="ATP-DEPENDENT DNA HELICASE UVRD2"/>
    <property type="match status" value="1"/>
</dbReference>
<dbReference type="InterPro" id="IPR000212">
    <property type="entry name" value="DNA_helicase_UvrD/REP"/>
</dbReference>
<proteinExistence type="inferred from homology"/>
<dbReference type="STRING" id="561180.BIFGAL_02801"/>
<accession>D1NSP2</accession>
<protein>
    <recommendedName>
        <fullName evidence="8">DNA 3'-5' helicase</fullName>
        <ecNumber evidence="8">5.6.2.4</ecNumber>
    </recommendedName>
</protein>
<evidence type="ECO:0000313" key="14">
    <source>
        <dbReference type="Proteomes" id="UP000003656"/>
    </source>
</evidence>
<evidence type="ECO:0000256" key="10">
    <source>
        <dbReference type="PROSITE-ProRule" id="PRU00560"/>
    </source>
</evidence>
<dbReference type="GO" id="GO:0000725">
    <property type="term" value="P:recombinational repair"/>
    <property type="evidence" value="ECO:0007669"/>
    <property type="project" value="TreeGrafter"/>
</dbReference>
<keyword evidence="2 10" id="KW-0547">Nucleotide-binding</keyword>
<dbReference type="Gene3D" id="1.10.10.160">
    <property type="match status" value="1"/>
</dbReference>
<feature type="domain" description="UvrD-like helicase ATP-binding" evidence="11">
    <location>
        <begin position="20"/>
        <end position="307"/>
    </location>
</feature>
<dbReference type="SUPFAM" id="SSF52540">
    <property type="entry name" value="P-loop containing nucleoside triphosphate hydrolases"/>
    <property type="match status" value="1"/>
</dbReference>
<dbReference type="PROSITE" id="PS51198">
    <property type="entry name" value="UVRD_HELICASE_ATP_BIND"/>
    <property type="match status" value="1"/>
</dbReference>
<dbReference type="RefSeq" id="WP_006294207.1">
    <property type="nucleotide sequence ID" value="NZ_ABXB03000001.1"/>
</dbReference>
<reference evidence="12 14" key="1">
    <citation type="submission" date="2009-11" db="EMBL/GenBank/DDBJ databases">
        <authorList>
            <person name="Weinstock G."/>
            <person name="Sodergren E."/>
            <person name="Clifton S."/>
            <person name="Fulton L."/>
            <person name="Fulton B."/>
            <person name="Courtney L."/>
            <person name="Fronick C."/>
            <person name="Harrison M."/>
            <person name="Strong C."/>
            <person name="Farmer C."/>
            <person name="Delahaunty K."/>
            <person name="Markovic C."/>
            <person name="Hall O."/>
            <person name="Minx P."/>
            <person name="Tomlinson C."/>
            <person name="Mitreva M."/>
            <person name="Nelson J."/>
            <person name="Hou S."/>
            <person name="Wollam A."/>
            <person name="Pepin K.H."/>
            <person name="Johnson M."/>
            <person name="Bhonagiri V."/>
            <person name="Nash W.E."/>
            <person name="Warren W."/>
            <person name="Chinwalla A."/>
            <person name="Mardis E.R."/>
            <person name="Wilson R.K."/>
        </authorList>
    </citation>
    <scope>NUCLEOTIDE SEQUENCE [LARGE SCALE GENOMIC DNA]</scope>
    <source>
        <strain evidence="12 14">DSM 20093</strain>
    </source>
</reference>
<dbReference type="InterPro" id="IPR014016">
    <property type="entry name" value="UvrD-like_ATP-bd"/>
</dbReference>